<proteinExistence type="predicted"/>
<gene>
    <name evidence="1" type="ORF">LCGC14_0376180</name>
</gene>
<sequence>MKKFIPPTLAEVYDYITEKGYKVDAEKFMEYFTVGDWIDSKGNKVRNWKQKIITWSGGEKVENKSCVICRNKGTSFQMTKDKKVWLCDECKRYLGGNWGGVPLAKLERIIEQNKSRIDKRLSQPDQDAVLNQQRQTALRGLKKN</sequence>
<dbReference type="EMBL" id="LAZR01000302">
    <property type="protein sequence ID" value="KKN75910.1"/>
    <property type="molecule type" value="Genomic_DNA"/>
</dbReference>
<accession>A0A0F9T3V8</accession>
<name>A0A0F9T3V8_9ZZZZ</name>
<comment type="caution">
    <text evidence="1">The sequence shown here is derived from an EMBL/GenBank/DDBJ whole genome shotgun (WGS) entry which is preliminary data.</text>
</comment>
<dbReference type="AlphaFoldDB" id="A0A0F9T3V8"/>
<protein>
    <submittedName>
        <fullName evidence="1">Uncharacterized protein</fullName>
    </submittedName>
</protein>
<reference evidence="1" key="1">
    <citation type="journal article" date="2015" name="Nature">
        <title>Complex archaea that bridge the gap between prokaryotes and eukaryotes.</title>
        <authorList>
            <person name="Spang A."/>
            <person name="Saw J.H."/>
            <person name="Jorgensen S.L."/>
            <person name="Zaremba-Niedzwiedzka K."/>
            <person name="Martijn J."/>
            <person name="Lind A.E."/>
            <person name="van Eijk R."/>
            <person name="Schleper C."/>
            <person name="Guy L."/>
            <person name="Ettema T.J."/>
        </authorList>
    </citation>
    <scope>NUCLEOTIDE SEQUENCE</scope>
</reference>
<organism evidence="1">
    <name type="scientific">marine sediment metagenome</name>
    <dbReference type="NCBI Taxonomy" id="412755"/>
    <lineage>
        <taxon>unclassified sequences</taxon>
        <taxon>metagenomes</taxon>
        <taxon>ecological metagenomes</taxon>
    </lineage>
</organism>
<evidence type="ECO:0000313" key="1">
    <source>
        <dbReference type="EMBL" id="KKN75910.1"/>
    </source>
</evidence>